<dbReference type="Proteomes" id="UP001201449">
    <property type="component" value="Unassembled WGS sequence"/>
</dbReference>
<dbReference type="InterPro" id="IPR001926">
    <property type="entry name" value="TrpB-like_PALP"/>
</dbReference>
<sequence length="309" mass="34174">MLFPETILTQEIDLPILREKGIRLSVRRLDMVHPLVSGNKFFKLKYNIAEAKRQGKNTLLTFGGAFSNHIHAVAAAGKILGFKTIGVIRGEETFPLNPTLRFATEAGMRLHYVDRESYRIKTQETFLESLKQQFGEFFLIPEGGTNASAIRGTKEILLAEDEHFSHIAVAIGTGGTFAGIAGSMYSHQTLLGFSSLKGLSIQNEVSQLMQLQKIQPRGAVRILDQYHFGGYAKHKPELLDFMLDFFAQTGIPLDPVYTGKMMFGILDQVKKGAFSPGSNILAMHTGGLQGVLGFNERFGTRLPYTSLST</sequence>
<dbReference type="InterPro" id="IPR036052">
    <property type="entry name" value="TrpB-like_PALP_sf"/>
</dbReference>
<proteinExistence type="inferred from homology"/>
<name>A0ABS9BV41_9BACT</name>
<accession>A0ABS9BV41</accession>
<evidence type="ECO:0000313" key="6">
    <source>
        <dbReference type="Proteomes" id="UP001201449"/>
    </source>
</evidence>
<dbReference type="PANTHER" id="PTHR43780:SF2">
    <property type="entry name" value="1-AMINOCYCLOPROPANE-1-CARBOXYLATE DEAMINASE-RELATED"/>
    <property type="match status" value="1"/>
</dbReference>
<reference evidence="5 6" key="1">
    <citation type="submission" date="2022-01" db="EMBL/GenBank/DDBJ databases">
        <title>Mariniradius saccharolyticus sp. nov., isolated from sediment of a river.</title>
        <authorList>
            <person name="Liu H."/>
        </authorList>
    </citation>
    <scope>NUCLEOTIDE SEQUENCE [LARGE SCALE GENOMIC DNA]</scope>
    <source>
        <strain evidence="5 6">RY-2</strain>
    </source>
</reference>
<dbReference type="RefSeq" id="WP_234861308.1">
    <property type="nucleotide sequence ID" value="NZ_JAKEVZ010000006.1"/>
</dbReference>
<dbReference type="PANTHER" id="PTHR43780">
    <property type="entry name" value="1-AMINOCYCLOPROPANE-1-CARBOXYLATE DEAMINASE-RELATED"/>
    <property type="match status" value="1"/>
</dbReference>
<organism evidence="5 6">
    <name type="scientific">Mariniradius sediminis</name>
    <dbReference type="NCBI Taxonomy" id="2909237"/>
    <lineage>
        <taxon>Bacteria</taxon>
        <taxon>Pseudomonadati</taxon>
        <taxon>Bacteroidota</taxon>
        <taxon>Cytophagia</taxon>
        <taxon>Cytophagales</taxon>
        <taxon>Cyclobacteriaceae</taxon>
        <taxon>Mariniradius</taxon>
    </lineage>
</organism>
<comment type="similarity">
    <text evidence="2">Belongs to the ACC deaminase/D-cysteine desulfhydrase family.</text>
</comment>
<evidence type="ECO:0000256" key="3">
    <source>
        <dbReference type="ARBA" id="ARBA00022898"/>
    </source>
</evidence>
<evidence type="ECO:0000313" key="5">
    <source>
        <dbReference type="EMBL" id="MCF1751317.1"/>
    </source>
</evidence>
<keyword evidence="3" id="KW-0663">Pyridoxal phosphate</keyword>
<comment type="cofactor">
    <cofactor evidence="1">
        <name>pyridoxal 5'-phosphate</name>
        <dbReference type="ChEBI" id="CHEBI:597326"/>
    </cofactor>
</comment>
<comment type="caution">
    <text evidence="5">The sequence shown here is derived from an EMBL/GenBank/DDBJ whole genome shotgun (WGS) entry which is preliminary data.</text>
</comment>
<dbReference type="PIRSF" id="PIRSF006278">
    <property type="entry name" value="ACCD_DCysDesulf"/>
    <property type="match status" value="1"/>
</dbReference>
<evidence type="ECO:0000256" key="2">
    <source>
        <dbReference type="ARBA" id="ARBA00008639"/>
    </source>
</evidence>
<keyword evidence="6" id="KW-1185">Reference proteome</keyword>
<evidence type="ECO:0000259" key="4">
    <source>
        <dbReference type="Pfam" id="PF00291"/>
    </source>
</evidence>
<dbReference type="Gene3D" id="3.40.50.1100">
    <property type="match status" value="2"/>
</dbReference>
<dbReference type="InterPro" id="IPR027278">
    <property type="entry name" value="ACCD_DCysDesulf"/>
</dbReference>
<gene>
    <name evidence="5" type="ORF">L0U89_09570</name>
</gene>
<protein>
    <submittedName>
        <fullName evidence="5">Pyridoxal-phosphate dependent enzyme</fullName>
    </submittedName>
</protein>
<evidence type="ECO:0000256" key="1">
    <source>
        <dbReference type="ARBA" id="ARBA00001933"/>
    </source>
</evidence>
<dbReference type="Pfam" id="PF00291">
    <property type="entry name" value="PALP"/>
    <property type="match status" value="1"/>
</dbReference>
<dbReference type="SUPFAM" id="SSF53686">
    <property type="entry name" value="Tryptophan synthase beta subunit-like PLP-dependent enzymes"/>
    <property type="match status" value="1"/>
</dbReference>
<dbReference type="EMBL" id="JAKEVZ010000006">
    <property type="protein sequence ID" value="MCF1751317.1"/>
    <property type="molecule type" value="Genomic_DNA"/>
</dbReference>
<feature type="domain" description="Tryptophan synthase beta chain-like PALP" evidence="4">
    <location>
        <begin position="19"/>
        <end position="286"/>
    </location>
</feature>